<keyword evidence="1" id="KW-0694">RNA-binding</keyword>
<dbReference type="InterPro" id="IPR000504">
    <property type="entry name" value="RRM_dom"/>
</dbReference>
<dbReference type="Proteomes" id="UP000659654">
    <property type="component" value="Unassembled WGS sequence"/>
</dbReference>
<accession>A0A1I7SHC6</accession>
<reference evidence="7" key="1">
    <citation type="submission" date="2016-11" db="UniProtKB">
        <authorList>
            <consortium name="WormBaseParasite"/>
        </authorList>
    </citation>
    <scope>IDENTIFICATION</scope>
</reference>
<protein>
    <submittedName>
        <fullName evidence="3">(pine wood nematode) hypothetical protein</fullName>
    </submittedName>
    <submittedName>
        <fullName evidence="7">RRM domain-containing protein</fullName>
    </submittedName>
</protein>
<dbReference type="PROSITE" id="PS50102">
    <property type="entry name" value="RRM"/>
    <property type="match status" value="1"/>
</dbReference>
<feature type="domain" description="RRM" evidence="2">
    <location>
        <begin position="32"/>
        <end position="106"/>
    </location>
</feature>
<dbReference type="WBParaSite" id="BXY_1244200.1">
    <property type="protein sequence ID" value="BXY_1244200.1"/>
    <property type="gene ID" value="BXY_1244200"/>
</dbReference>
<dbReference type="SUPFAM" id="SSF54928">
    <property type="entry name" value="RNA-binding domain, RBD"/>
    <property type="match status" value="1"/>
</dbReference>
<dbReference type="GO" id="GO:0005847">
    <property type="term" value="C:mRNA cleavage and polyadenylation specificity factor complex"/>
    <property type="evidence" value="ECO:0007669"/>
    <property type="project" value="TreeGrafter"/>
</dbReference>
<dbReference type="AlphaFoldDB" id="A0A1I7SHC6"/>
<dbReference type="EMBL" id="CAJFDI010000005">
    <property type="protein sequence ID" value="CAD5230976.1"/>
    <property type="molecule type" value="Genomic_DNA"/>
</dbReference>
<dbReference type="Gene3D" id="3.30.70.330">
    <property type="match status" value="1"/>
</dbReference>
<proteinExistence type="predicted"/>
<evidence type="ECO:0000313" key="4">
    <source>
        <dbReference type="EMBL" id="CAG9122056.1"/>
    </source>
</evidence>
<evidence type="ECO:0000313" key="3">
    <source>
        <dbReference type="EMBL" id="CAD5230976.1"/>
    </source>
</evidence>
<dbReference type="EMBL" id="CAJFCV020000005">
    <property type="protein sequence ID" value="CAG9122056.1"/>
    <property type="molecule type" value="Genomic_DNA"/>
</dbReference>
<dbReference type="Pfam" id="PF00076">
    <property type="entry name" value="RRM_1"/>
    <property type="match status" value="1"/>
</dbReference>
<dbReference type="Proteomes" id="UP000095284">
    <property type="component" value="Unplaced"/>
</dbReference>
<dbReference type="GO" id="GO:0003729">
    <property type="term" value="F:mRNA binding"/>
    <property type="evidence" value="ECO:0007669"/>
    <property type="project" value="TreeGrafter"/>
</dbReference>
<dbReference type="PANTHER" id="PTHR45735:SF2">
    <property type="entry name" value="CLEAVAGE STIMULATION FACTOR SUBUNIT 2"/>
    <property type="match status" value="1"/>
</dbReference>
<organism evidence="5 7">
    <name type="scientific">Bursaphelenchus xylophilus</name>
    <name type="common">Pinewood nematode worm</name>
    <name type="synonym">Aphelenchoides xylophilus</name>
    <dbReference type="NCBI Taxonomy" id="6326"/>
    <lineage>
        <taxon>Eukaryota</taxon>
        <taxon>Metazoa</taxon>
        <taxon>Ecdysozoa</taxon>
        <taxon>Nematoda</taxon>
        <taxon>Chromadorea</taxon>
        <taxon>Rhabditida</taxon>
        <taxon>Tylenchina</taxon>
        <taxon>Tylenchomorpha</taxon>
        <taxon>Aphelenchoidea</taxon>
        <taxon>Aphelenchoididae</taxon>
        <taxon>Bursaphelenchus</taxon>
    </lineage>
</organism>
<keyword evidence="6" id="KW-1185">Reference proteome</keyword>
<dbReference type="Proteomes" id="UP000582659">
    <property type="component" value="Unassembled WGS sequence"/>
</dbReference>
<gene>
    <name evidence="3" type="ORF">BXYJ_LOCUS11250</name>
</gene>
<evidence type="ECO:0000259" key="2">
    <source>
        <dbReference type="PROSITE" id="PS50102"/>
    </source>
</evidence>
<evidence type="ECO:0000313" key="6">
    <source>
        <dbReference type="Proteomes" id="UP000659654"/>
    </source>
</evidence>
<name>A0A1I7SHC6_BURXY</name>
<reference evidence="4" key="2">
    <citation type="submission" date="2020-08" db="EMBL/GenBank/DDBJ databases">
        <authorList>
            <person name="Kikuchi T."/>
        </authorList>
    </citation>
    <scope>NUCLEOTIDE SEQUENCE</scope>
    <source>
        <strain evidence="3">Ka4C1</strain>
    </source>
</reference>
<dbReference type="InterPro" id="IPR035979">
    <property type="entry name" value="RBD_domain_sf"/>
</dbReference>
<dbReference type="SMR" id="A0A1I7SHC6"/>
<sequence>MDRVFGNIPYNATDAHQRSTLDTDLESLTEPLGNIPYNATEAEIGQFFSSAGPVTNVRLVYDRMTNRPKGFGFCEYADQQSAENAVNTLNSTDFQGRTLRVNYANK</sequence>
<dbReference type="SMART" id="SM00360">
    <property type="entry name" value="RRM"/>
    <property type="match status" value="1"/>
</dbReference>
<evidence type="ECO:0000313" key="5">
    <source>
        <dbReference type="Proteomes" id="UP000095284"/>
    </source>
</evidence>
<evidence type="ECO:0000256" key="1">
    <source>
        <dbReference type="PROSITE-ProRule" id="PRU00176"/>
    </source>
</evidence>
<evidence type="ECO:0000313" key="7">
    <source>
        <dbReference type="WBParaSite" id="BXY_1244200.1"/>
    </source>
</evidence>
<dbReference type="PANTHER" id="PTHR45735">
    <property type="entry name" value="CLEAVAGE STIMULATION FACTOR SUBUNIT 2"/>
    <property type="match status" value="1"/>
</dbReference>
<dbReference type="OrthoDB" id="272703at2759"/>
<dbReference type="InterPro" id="IPR012677">
    <property type="entry name" value="Nucleotide-bd_a/b_plait_sf"/>
</dbReference>